<reference evidence="1" key="1">
    <citation type="submission" date="2022-11" db="EMBL/GenBank/DDBJ databases">
        <authorList>
            <person name="Petersen C."/>
        </authorList>
    </citation>
    <scope>NUCLEOTIDE SEQUENCE</scope>
    <source>
        <strain evidence="1">IBT 21917</strain>
    </source>
</reference>
<dbReference type="AlphaFoldDB" id="A0A9W9I4W2"/>
<accession>A0A9W9I4W2</accession>
<organism evidence="1 2">
    <name type="scientific">Penicillium capsulatum</name>
    <dbReference type="NCBI Taxonomy" id="69766"/>
    <lineage>
        <taxon>Eukaryota</taxon>
        <taxon>Fungi</taxon>
        <taxon>Dikarya</taxon>
        <taxon>Ascomycota</taxon>
        <taxon>Pezizomycotina</taxon>
        <taxon>Eurotiomycetes</taxon>
        <taxon>Eurotiomycetidae</taxon>
        <taxon>Eurotiales</taxon>
        <taxon>Aspergillaceae</taxon>
        <taxon>Penicillium</taxon>
    </lineage>
</organism>
<keyword evidence="2" id="KW-1185">Reference proteome</keyword>
<dbReference type="Proteomes" id="UP001146351">
    <property type="component" value="Unassembled WGS sequence"/>
</dbReference>
<comment type="caution">
    <text evidence="1">The sequence shown here is derived from an EMBL/GenBank/DDBJ whole genome shotgun (WGS) entry which is preliminary data.</text>
</comment>
<evidence type="ECO:0000313" key="2">
    <source>
        <dbReference type="Proteomes" id="UP001146351"/>
    </source>
</evidence>
<protein>
    <submittedName>
        <fullName evidence="1">Uncharacterized protein</fullName>
    </submittedName>
</protein>
<sequence>MRILHQRVYSGGPKCRVVAGDLPAPSNDLRATSPHLFISEQTMPGRISPSTGQMSLIEDSASETRRPRTAPVADAPLHRVSAFIRQTLAVISSRTGPNQSQMVAWGCLGYTPDGLSQPFRAISASDYLATSAPSPVESVAR</sequence>
<dbReference type="EMBL" id="JAPQKO010000005">
    <property type="protein sequence ID" value="KAJ5162510.1"/>
    <property type="molecule type" value="Genomic_DNA"/>
</dbReference>
<name>A0A9W9I4W2_9EURO</name>
<proteinExistence type="predicted"/>
<reference evidence="1" key="2">
    <citation type="journal article" date="2023" name="IMA Fungus">
        <title>Comparative genomic study of the Penicillium genus elucidates a diverse pangenome and 15 lateral gene transfer events.</title>
        <authorList>
            <person name="Petersen C."/>
            <person name="Sorensen T."/>
            <person name="Nielsen M.R."/>
            <person name="Sondergaard T.E."/>
            <person name="Sorensen J.L."/>
            <person name="Fitzpatrick D.A."/>
            <person name="Frisvad J.C."/>
            <person name="Nielsen K.L."/>
        </authorList>
    </citation>
    <scope>NUCLEOTIDE SEQUENCE</scope>
    <source>
        <strain evidence="1">IBT 21917</strain>
    </source>
</reference>
<evidence type="ECO:0000313" key="1">
    <source>
        <dbReference type="EMBL" id="KAJ5162510.1"/>
    </source>
</evidence>
<gene>
    <name evidence="1" type="ORF">N7492_007902</name>
</gene>